<evidence type="ECO:0000256" key="1">
    <source>
        <dbReference type="ARBA" id="ARBA00004651"/>
    </source>
</evidence>
<comment type="caution">
    <text evidence="8">The sequence shown here is derived from an EMBL/GenBank/DDBJ whole genome shotgun (WGS) entry which is preliminary data.</text>
</comment>
<dbReference type="GO" id="GO:0005886">
    <property type="term" value="C:plasma membrane"/>
    <property type="evidence" value="ECO:0007669"/>
    <property type="project" value="UniProtKB-SubCell"/>
</dbReference>
<feature type="region of interest" description="Disordered" evidence="6">
    <location>
        <begin position="1"/>
        <end position="79"/>
    </location>
</feature>
<keyword evidence="4 7" id="KW-1133">Transmembrane helix</keyword>
<keyword evidence="3 7" id="KW-0812">Transmembrane</keyword>
<feature type="transmembrane region" description="Helical" evidence="7">
    <location>
        <begin position="405"/>
        <end position="425"/>
    </location>
</feature>
<evidence type="ECO:0000256" key="5">
    <source>
        <dbReference type="ARBA" id="ARBA00023136"/>
    </source>
</evidence>
<reference evidence="8" key="1">
    <citation type="submission" date="2020-11" db="EMBL/GenBank/DDBJ databases">
        <title>Sequencing the genomes of 1000 actinobacteria strains.</title>
        <authorList>
            <person name="Klenk H.-P."/>
        </authorList>
    </citation>
    <scope>NUCLEOTIDE SEQUENCE</scope>
    <source>
        <strain evidence="8">DSM 45632</strain>
    </source>
</reference>
<dbReference type="PANTHER" id="PTHR10010">
    <property type="entry name" value="SOLUTE CARRIER FAMILY 34 SODIUM PHOSPHATE , MEMBER 2-RELATED"/>
    <property type="match status" value="1"/>
</dbReference>
<dbReference type="Proteomes" id="UP000658613">
    <property type="component" value="Unassembled WGS sequence"/>
</dbReference>
<evidence type="ECO:0000256" key="4">
    <source>
        <dbReference type="ARBA" id="ARBA00022989"/>
    </source>
</evidence>
<evidence type="ECO:0000256" key="3">
    <source>
        <dbReference type="ARBA" id="ARBA00022692"/>
    </source>
</evidence>
<feature type="transmembrane region" description="Helical" evidence="7">
    <location>
        <begin position="134"/>
        <end position="154"/>
    </location>
</feature>
<name>A0A931E3D6_9CORY</name>
<dbReference type="NCBIfam" id="NF037997">
    <property type="entry name" value="Na_Pi_symport"/>
    <property type="match status" value="2"/>
</dbReference>
<evidence type="ECO:0000313" key="9">
    <source>
        <dbReference type="Proteomes" id="UP000658613"/>
    </source>
</evidence>
<feature type="transmembrane region" description="Helical" evidence="7">
    <location>
        <begin position="445"/>
        <end position="465"/>
    </location>
</feature>
<accession>A0A931E3D6</accession>
<feature type="transmembrane region" description="Helical" evidence="7">
    <location>
        <begin position="288"/>
        <end position="313"/>
    </location>
</feature>
<evidence type="ECO:0000256" key="2">
    <source>
        <dbReference type="ARBA" id="ARBA00022475"/>
    </source>
</evidence>
<sequence>MSTATGPGRGKKRGTSAVDDQYVELEDRDDLGINKTQRGTLEDDFKNSDRSRKFDHSDKDSDKEDKNKEDADGFADGDDGEKKDPLGFLPFEGTAKKVAEWVSVALAVWLLLNAVGMIGSGFKTAAGDQAEQLFSFAENPFVGLAIGIITTAIIQSSSTTTSIVVGMIAGGLPLGIAVPMLFGANIGTSVTSTLVAVGLSGNKKQFRNAFSMATVHDFFNLLALLIFFPLELFFGVLSKSASAIAPSLSGSGDNLFARIFEAVGDFIDLITEPLVSLTENIVSPLGDVWGGIILALVGVGLILLSISFIGNMLSSLLVGKAQEMLHAALGRGTFTGALSGALITAFVQSSSTTTALTVPLAGSGKFEVRQLFPFVVGANIGTTVTGLIAAFSATGVEATAAMTGALVHTMFNVFAAVTILGLPFLRKLPPAGSDWLARRADENKLFVFLWVGGVFFVIPLLAVFISNMLT</sequence>
<dbReference type="GO" id="GO:0044341">
    <property type="term" value="P:sodium-dependent phosphate transport"/>
    <property type="evidence" value="ECO:0007669"/>
    <property type="project" value="InterPro"/>
</dbReference>
<protein>
    <submittedName>
        <fullName evidence="8">Sodium-dependent phosphate cotransporter</fullName>
    </submittedName>
</protein>
<feature type="transmembrane region" description="Helical" evidence="7">
    <location>
        <begin position="174"/>
        <end position="197"/>
    </location>
</feature>
<feature type="transmembrane region" description="Helical" evidence="7">
    <location>
        <begin position="218"/>
        <end position="237"/>
    </location>
</feature>
<evidence type="ECO:0000256" key="6">
    <source>
        <dbReference type="SAM" id="MobiDB-lite"/>
    </source>
</evidence>
<feature type="transmembrane region" description="Helical" evidence="7">
    <location>
        <begin position="371"/>
        <end position="393"/>
    </location>
</feature>
<dbReference type="Pfam" id="PF02690">
    <property type="entry name" value="Na_Pi_cotrans"/>
    <property type="match status" value="2"/>
</dbReference>
<keyword evidence="5 7" id="KW-0472">Membrane</keyword>
<dbReference type="PANTHER" id="PTHR10010:SF46">
    <property type="entry name" value="SODIUM-DEPENDENT PHOSPHATE TRANSPORT PROTEIN 2B"/>
    <property type="match status" value="1"/>
</dbReference>
<gene>
    <name evidence="8" type="ORF">IW254_001844</name>
</gene>
<keyword evidence="9" id="KW-1185">Reference proteome</keyword>
<evidence type="ECO:0000313" key="8">
    <source>
        <dbReference type="EMBL" id="MBG6122875.1"/>
    </source>
</evidence>
<dbReference type="RefSeq" id="WP_196825194.1">
    <property type="nucleotide sequence ID" value="NZ_CP046980.1"/>
</dbReference>
<evidence type="ECO:0000256" key="7">
    <source>
        <dbReference type="SAM" id="Phobius"/>
    </source>
</evidence>
<dbReference type="EMBL" id="JADOUE010000001">
    <property type="protein sequence ID" value="MBG6122875.1"/>
    <property type="molecule type" value="Genomic_DNA"/>
</dbReference>
<proteinExistence type="predicted"/>
<dbReference type="InterPro" id="IPR003841">
    <property type="entry name" value="Na/Pi_transpt"/>
</dbReference>
<keyword evidence="2" id="KW-1003">Cell membrane</keyword>
<feature type="transmembrane region" description="Helical" evidence="7">
    <location>
        <begin position="101"/>
        <end position="122"/>
    </location>
</feature>
<comment type="subcellular location">
    <subcellularLocation>
        <location evidence="1">Cell membrane</location>
        <topology evidence="1">Multi-pass membrane protein</topology>
    </subcellularLocation>
</comment>
<dbReference type="AlphaFoldDB" id="A0A931E3D6"/>
<organism evidence="8 9">
    <name type="scientific">Corynebacterium aquatimens</name>
    <dbReference type="NCBI Taxonomy" id="1190508"/>
    <lineage>
        <taxon>Bacteria</taxon>
        <taxon>Bacillati</taxon>
        <taxon>Actinomycetota</taxon>
        <taxon>Actinomycetes</taxon>
        <taxon>Mycobacteriales</taxon>
        <taxon>Corynebacteriaceae</taxon>
        <taxon>Corynebacterium</taxon>
    </lineage>
</organism>
<dbReference type="GO" id="GO:0005436">
    <property type="term" value="F:sodium:phosphate symporter activity"/>
    <property type="evidence" value="ECO:0007669"/>
    <property type="project" value="InterPro"/>
</dbReference>
<feature type="compositionally biased region" description="Basic and acidic residues" evidence="6">
    <location>
        <begin position="40"/>
        <end position="71"/>
    </location>
</feature>